<dbReference type="Proteomes" id="UP001432380">
    <property type="component" value="Segment"/>
</dbReference>
<accession>A0AAX4JGX1</accession>
<organism evidence="1 2">
    <name type="scientific">Burkholderia phage vB_BpP_HN02</name>
    <dbReference type="NCBI Taxonomy" id="3116925"/>
    <lineage>
        <taxon>Viruses</taxon>
        <taxon>Duplodnaviria</taxon>
        <taxon>Heunggongvirae</taxon>
        <taxon>Uroviricota</taxon>
        <taxon>Caudoviricetes</taxon>
        <taxon>Schitoviridae</taxon>
    </lineage>
</organism>
<sequence length="83" mass="9252">MECHQCGACCTEISISTSYVGHPNGKKAGTRCIWLEADNKCLLFNKPLRPAICSSFQADPEICGTNGEEATKLIRWYEKETRP</sequence>
<dbReference type="EMBL" id="PP079243">
    <property type="protein sequence ID" value="WVK89926.1"/>
    <property type="molecule type" value="Genomic_DNA"/>
</dbReference>
<dbReference type="InterPro" id="IPR052572">
    <property type="entry name" value="UPF0153_domain"/>
</dbReference>
<dbReference type="PANTHER" id="PTHR36931">
    <property type="entry name" value="UPF0153 PROTEIN YEIW"/>
    <property type="match status" value="1"/>
</dbReference>
<dbReference type="PANTHER" id="PTHR36931:SF1">
    <property type="entry name" value="UPF0153 PROTEIN YEIW"/>
    <property type="match status" value="1"/>
</dbReference>
<proteinExistence type="predicted"/>
<evidence type="ECO:0000313" key="1">
    <source>
        <dbReference type="EMBL" id="WVK89926.1"/>
    </source>
</evidence>
<name>A0AAX4JGX1_9CAUD</name>
<protein>
    <recommendedName>
        <fullName evidence="3">YkgJ family cysteine cluster protein</fullName>
    </recommendedName>
</protein>
<evidence type="ECO:0000313" key="2">
    <source>
        <dbReference type="Proteomes" id="UP001432380"/>
    </source>
</evidence>
<reference evidence="1" key="1">
    <citation type="submission" date="2024-01" db="EMBL/GenBank/DDBJ databases">
        <authorList>
            <person name="Zhu Q."/>
        </authorList>
    </citation>
    <scope>NUCLEOTIDE SEQUENCE</scope>
</reference>
<evidence type="ECO:0008006" key="3">
    <source>
        <dbReference type="Google" id="ProtNLM"/>
    </source>
</evidence>